<protein>
    <submittedName>
        <fullName evidence="2">CarboxypepD_reg-like domain-containing protein</fullName>
    </submittedName>
</protein>
<keyword evidence="3" id="KW-1185">Reference proteome</keyword>
<name>A0A1X7KQ84_9BACT</name>
<dbReference type="Pfam" id="PF13715">
    <property type="entry name" value="CarbopepD_reg_2"/>
    <property type="match status" value="1"/>
</dbReference>
<dbReference type="AlphaFoldDB" id="A0A1X7KQ84"/>
<dbReference type="Gene3D" id="2.60.40.1120">
    <property type="entry name" value="Carboxypeptidase-like, regulatory domain"/>
    <property type="match status" value="1"/>
</dbReference>
<evidence type="ECO:0000313" key="3">
    <source>
        <dbReference type="Proteomes" id="UP000193804"/>
    </source>
</evidence>
<feature type="chain" id="PRO_5012394799" evidence="1">
    <location>
        <begin position="23"/>
        <end position="342"/>
    </location>
</feature>
<gene>
    <name evidence="2" type="ORF">SAMN05661096_03042</name>
</gene>
<dbReference type="RefSeq" id="WP_085518190.1">
    <property type="nucleotide sequence ID" value="NZ_FXAW01000006.1"/>
</dbReference>
<organism evidence="2 3">
    <name type="scientific">Marivirga sericea</name>
    <dbReference type="NCBI Taxonomy" id="1028"/>
    <lineage>
        <taxon>Bacteria</taxon>
        <taxon>Pseudomonadati</taxon>
        <taxon>Bacteroidota</taxon>
        <taxon>Cytophagia</taxon>
        <taxon>Cytophagales</taxon>
        <taxon>Marivirgaceae</taxon>
        <taxon>Marivirga</taxon>
    </lineage>
</organism>
<dbReference type="STRING" id="1028.SAMN05661096_03042"/>
<reference evidence="3" key="1">
    <citation type="submission" date="2017-04" db="EMBL/GenBank/DDBJ databases">
        <authorList>
            <person name="Varghese N."/>
            <person name="Submissions S."/>
        </authorList>
    </citation>
    <scope>NUCLEOTIDE SEQUENCE [LARGE SCALE GENOMIC DNA]</scope>
    <source>
        <strain evidence="3">DSM 4125</strain>
    </source>
</reference>
<evidence type="ECO:0000313" key="2">
    <source>
        <dbReference type="EMBL" id="SMG43553.1"/>
    </source>
</evidence>
<evidence type="ECO:0000256" key="1">
    <source>
        <dbReference type="SAM" id="SignalP"/>
    </source>
</evidence>
<proteinExistence type="predicted"/>
<feature type="signal peptide" evidence="1">
    <location>
        <begin position="1"/>
        <end position="22"/>
    </location>
</feature>
<dbReference type="OrthoDB" id="1223654at2"/>
<dbReference type="InterPro" id="IPR008969">
    <property type="entry name" value="CarboxyPept-like_regulatory"/>
</dbReference>
<dbReference type="SUPFAM" id="SSF49464">
    <property type="entry name" value="Carboxypeptidase regulatory domain-like"/>
    <property type="match status" value="1"/>
</dbReference>
<dbReference type="Proteomes" id="UP000193804">
    <property type="component" value="Unassembled WGS sequence"/>
</dbReference>
<accession>A0A1X7KQ84</accession>
<dbReference type="EMBL" id="FXAW01000006">
    <property type="protein sequence ID" value="SMG43553.1"/>
    <property type="molecule type" value="Genomic_DNA"/>
</dbReference>
<sequence length="342" mass="39266">MTKKSLILLFFSTIFLPSSLLSQEISGRVLNIEGDPLIGASVYFDGTTIGDVTDAKGSFSFEVKAEINAILIVSYVGYKTRYLESPSTGKPYLFKLEEDVSVMGEVVVFNNPFSRKQLLKAFKEQFIGNKRLQKKCIIKNEEDIRFKYDPKSLTFSAISDKALEIENYYLGYDITYNLIKFEVQYRDFSLMETLIKSSVFSGTTQFKSMKSTEEIEERRHEAYQNSSLSFFRALKTGRLEQNGFHLYYKGYRTSEDSLMDFQLVGPLMEVTVKQQKRGFNPKEYVGGFDILYKGKKRSSISFYTTDFRIDAYGLYSNFDKILFSGAISEKKMAMILPADYSL</sequence>
<keyword evidence="1" id="KW-0732">Signal</keyword>